<dbReference type="InterPro" id="IPR000488">
    <property type="entry name" value="Death_dom"/>
</dbReference>
<dbReference type="CDD" id="cd01670">
    <property type="entry name" value="Death"/>
    <property type="match status" value="1"/>
</dbReference>
<protein>
    <recommendedName>
        <fullName evidence="2">Death domain-containing protein</fullName>
    </recommendedName>
</protein>
<feature type="domain" description="Death" evidence="2">
    <location>
        <begin position="162"/>
        <end position="223"/>
    </location>
</feature>
<evidence type="ECO:0000313" key="3">
    <source>
        <dbReference type="EnsemblMetazoa" id="XP_014246002.1"/>
    </source>
</evidence>
<feature type="region of interest" description="Disordered" evidence="1">
    <location>
        <begin position="21"/>
        <end position="74"/>
    </location>
</feature>
<dbReference type="RefSeq" id="XP_014246002.1">
    <property type="nucleotide sequence ID" value="XM_014390516.2"/>
</dbReference>
<dbReference type="GO" id="GO:0007165">
    <property type="term" value="P:signal transduction"/>
    <property type="evidence" value="ECO:0007669"/>
    <property type="project" value="InterPro"/>
</dbReference>
<evidence type="ECO:0000256" key="1">
    <source>
        <dbReference type="SAM" id="MobiDB-lite"/>
    </source>
</evidence>
<dbReference type="Gene3D" id="1.10.533.10">
    <property type="entry name" value="Death Domain, Fas"/>
    <property type="match status" value="1"/>
</dbReference>
<dbReference type="OrthoDB" id="535509at2759"/>
<feature type="region of interest" description="Disordered" evidence="1">
    <location>
        <begin position="102"/>
        <end position="133"/>
    </location>
</feature>
<evidence type="ECO:0000259" key="2">
    <source>
        <dbReference type="PROSITE" id="PS50017"/>
    </source>
</evidence>
<reference evidence="3" key="1">
    <citation type="submission" date="2022-01" db="UniProtKB">
        <authorList>
            <consortium name="EnsemblMetazoa"/>
        </authorList>
    </citation>
    <scope>IDENTIFICATION</scope>
</reference>
<proteinExistence type="predicted"/>
<feature type="compositionally biased region" description="Basic and acidic residues" evidence="1">
    <location>
        <begin position="107"/>
        <end position="124"/>
    </location>
</feature>
<organism evidence="3 4">
    <name type="scientific">Cimex lectularius</name>
    <name type="common">Bed bug</name>
    <name type="synonym">Acanthia lectularia</name>
    <dbReference type="NCBI Taxonomy" id="79782"/>
    <lineage>
        <taxon>Eukaryota</taxon>
        <taxon>Metazoa</taxon>
        <taxon>Ecdysozoa</taxon>
        <taxon>Arthropoda</taxon>
        <taxon>Hexapoda</taxon>
        <taxon>Insecta</taxon>
        <taxon>Pterygota</taxon>
        <taxon>Neoptera</taxon>
        <taxon>Paraneoptera</taxon>
        <taxon>Hemiptera</taxon>
        <taxon>Heteroptera</taxon>
        <taxon>Panheteroptera</taxon>
        <taxon>Cimicomorpha</taxon>
        <taxon>Cimicidae</taxon>
        <taxon>Cimex</taxon>
    </lineage>
</organism>
<dbReference type="InterPro" id="IPR011029">
    <property type="entry name" value="DEATH-like_dom_sf"/>
</dbReference>
<sequence length="228" mass="25660">MFSHLKNVISSRIKFDATPVKLKNKKDEGRAPPAGGNPKISIFTKPNKGDERNNKDSSAHKNKKKSKKEPNSVNKVVFTNCSGLHLGNKHYNNVTKVVNNNYSKKAHPSDSDRKETNSDSKVESEPAISTSREIPKEVKESFNSIKMVTQPDFDIVKTFVFDWRKLQKRLCPYMAEVPTNLAEEEIIFFILQDWIQANARSATVGMLCSDLWEIGEAQAAKKLAIAHS</sequence>
<evidence type="ECO:0000313" key="4">
    <source>
        <dbReference type="Proteomes" id="UP000494040"/>
    </source>
</evidence>
<dbReference type="Proteomes" id="UP000494040">
    <property type="component" value="Unassembled WGS sequence"/>
</dbReference>
<dbReference type="GeneID" id="106664617"/>
<feature type="compositionally biased region" description="Basic and acidic residues" evidence="1">
    <location>
        <begin position="47"/>
        <end position="59"/>
    </location>
</feature>
<dbReference type="EnsemblMetazoa" id="XM_014390516.2">
    <property type="protein sequence ID" value="XP_014246002.1"/>
    <property type="gene ID" value="LOC106664617"/>
</dbReference>
<accession>A0A8I6TFA5</accession>
<keyword evidence="4" id="KW-1185">Reference proteome</keyword>
<name>A0A8I6TFA5_CIMLE</name>
<dbReference type="KEGG" id="clec:106664617"/>
<dbReference type="PROSITE" id="PS50017">
    <property type="entry name" value="DEATH_DOMAIN"/>
    <property type="match status" value="1"/>
</dbReference>
<dbReference type="AlphaFoldDB" id="A0A8I6TFA5"/>